<gene>
    <name evidence="4" type="ORF">NCTC11661_01569</name>
</gene>
<protein>
    <submittedName>
        <fullName evidence="4">Outer membrane cobalamin receptor protein</fullName>
    </submittedName>
</protein>
<keyword evidence="3" id="KW-0998">Cell outer membrane</keyword>
<evidence type="ECO:0000256" key="1">
    <source>
        <dbReference type="ARBA" id="ARBA00004442"/>
    </source>
</evidence>
<accession>A0A380ZSY3</accession>
<dbReference type="SUPFAM" id="SSF56935">
    <property type="entry name" value="Porins"/>
    <property type="match status" value="1"/>
</dbReference>
<evidence type="ECO:0000313" key="5">
    <source>
        <dbReference type="Proteomes" id="UP000255515"/>
    </source>
</evidence>
<keyword evidence="4" id="KW-0675">Receptor</keyword>
<dbReference type="Gene3D" id="2.40.170.20">
    <property type="entry name" value="TonB-dependent receptor, beta-barrel domain"/>
    <property type="match status" value="1"/>
</dbReference>
<dbReference type="Proteomes" id="UP000255515">
    <property type="component" value="Unassembled WGS sequence"/>
</dbReference>
<sequence>MYFMNIRNTKIIGLGLTLFSLVAYGQIKEETLVIQRAKHPTLKKVQKKKTSVPKVKNYPPEEKSAEKIEYTITNIPLLSDFKTSLIQGEDLSPNQAGEHFDNYVRFGIGNYGKILGDAGFTAKLGENTDLNAAVHINSTSGLKKIYPWKSTATDLELKAGVNHYLESGKLNANVGFDLDAFHYYGIYAFNDAYRPHNSLAQRLNTASLQAVYDHYNNHILNDIRIKASHLSDAYKAHETEAALKTNLAKHGINTHMNDIRLNVDAGLGVQFLGNSFQEIQKLENNYFQAEAEPKITFYKGKTSVSIGSNFTMLNARTTRNGERELTSKTYWFPKAEVKIAADDAVQLILGVKGGLMHNSFGHITSENPFMLSHQYTQPTEEKYHLYFGLTGDIQQKVSYHLSFGTAKTNAILHFGANPLFNTAITNDRNGFDHANTFQAKYANGNINQFALGLTYVPLQNLTLNTDLNIFDYKLDNNEKILNRPNFTASFGANYFALDKKLLLGAKAYLVGTRETNFYTLTDDTISYTATEDFRKLPAYFDLNLSAEYLFHKNFSAFLMGDNLLNKNYEIFQGYKVLGAQITGGVKFRF</sequence>
<reference evidence="4 5" key="1">
    <citation type="submission" date="2018-06" db="EMBL/GenBank/DDBJ databases">
        <authorList>
            <consortium name="Pathogen Informatics"/>
            <person name="Doyle S."/>
        </authorList>
    </citation>
    <scope>NUCLEOTIDE SEQUENCE [LARGE SCALE GENOMIC DNA]</scope>
    <source>
        <strain evidence="4 5">NCTC11661</strain>
    </source>
</reference>
<dbReference type="InterPro" id="IPR036942">
    <property type="entry name" value="Beta-barrel_TonB_sf"/>
</dbReference>
<evidence type="ECO:0000313" key="4">
    <source>
        <dbReference type="EMBL" id="SUV52431.1"/>
    </source>
</evidence>
<name>A0A380ZSY3_9FLAO</name>
<comment type="subcellular location">
    <subcellularLocation>
        <location evidence="1">Cell outer membrane</location>
    </subcellularLocation>
</comment>
<dbReference type="GO" id="GO:0009279">
    <property type="term" value="C:cell outer membrane"/>
    <property type="evidence" value="ECO:0007669"/>
    <property type="project" value="UniProtKB-SubCell"/>
</dbReference>
<evidence type="ECO:0000256" key="2">
    <source>
        <dbReference type="ARBA" id="ARBA00023136"/>
    </source>
</evidence>
<organism evidence="4 5">
    <name type="scientific">Bergeyella zoohelcum</name>
    <dbReference type="NCBI Taxonomy" id="1015"/>
    <lineage>
        <taxon>Bacteria</taxon>
        <taxon>Pseudomonadati</taxon>
        <taxon>Bacteroidota</taxon>
        <taxon>Flavobacteriia</taxon>
        <taxon>Flavobacteriales</taxon>
        <taxon>Weeksellaceae</taxon>
        <taxon>Bergeyella</taxon>
    </lineage>
</organism>
<evidence type="ECO:0000256" key="3">
    <source>
        <dbReference type="ARBA" id="ARBA00023237"/>
    </source>
</evidence>
<proteinExistence type="predicted"/>
<dbReference type="EMBL" id="UFTJ01000003">
    <property type="protein sequence ID" value="SUV52431.1"/>
    <property type="molecule type" value="Genomic_DNA"/>
</dbReference>
<dbReference type="AlphaFoldDB" id="A0A380ZSY3"/>
<keyword evidence="2" id="KW-0472">Membrane</keyword>